<feature type="transmembrane region" description="Helical" evidence="1">
    <location>
        <begin position="26"/>
        <end position="45"/>
    </location>
</feature>
<evidence type="ECO:0000313" key="2">
    <source>
        <dbReference type="EMBL" id="CAD8887556.1"/>
    </source>
</evidence>
<sequence>MNRLHSEQSNLPFIQRKVFGTKGQHVLQVGVGVGVLVAFVGLPLLRNHFFNKENMRQSYKMTQEFYVAKQQLHIDRFEHELELRRRAIAGTLGQDDAVGVNRSDIP</sequence>
<reference evidence="2" key="1">
    <citation type="submission" date="2021-01" db="EMBL/GenBank/DDBJ databases">
        <authorList>
            <person name="Corre E."/>
            <person name="Pelletier E."/>
            <person name="Niang G."/>
            <person name="Scheremetjew M."/>
            <person name="Finn R."/>
            <person name="Kale V."/>
            <person name="Holt S."/>
            <person name="Cochrane G."/>
            <person name="Meng A."/>
            <person name="Brown T."/>
            <person name="Cohen L."/>
        </authorList>
    </citation>
    <scope>NUCLEOTIDE SEQUENCE</scope>
    <source>
        <strain evidence="2">308</strain>
    </source>
</reference>
<name>A0A7S1BII9_9STRA</name>
<proteinExistence type="predicted"/>
<protein>
    <submittedName>
        <fullName evidence="2">Uncharacterized protein</fullName>
    </submittedName>
</protein>
<evidence type="ECO:0000256" key="1">
    <source>
        <dbReference type="SAM" id="Phobius"/>
    </source>
</evidence>
<keyword evidence="1" id="KW-1133">Transmembrane helix</keyword>
<dbReference type="EMBL" id="HBFR01020493">
    <property type="protein sequence ID" value="CAD8887556.1"/>
    <property type="molecule type" value="Transcribed_RNA"/>
</dbReference>
<accession>A0A7S1BII9</accession>
<organism evidence="2">
    <name type="scientific">Corethron hystrix</name>
    <dbReference type="NCBI Taxonomy" id="216773"/>
    <lineage>
        <taxon>Eukaryota</taxon>
        <taxon>Sar</taxon>
        <taxon>Stramenopiles</taxon>
        <taxon>Ochrophyta</taxon>
        <taxon>Bacillariophyta</taxon>
        <taxon>Coscinodiscophyceae</taxon>
        <taxon>Corethrophycidae</taxon>
        <taxon>Corethrales</taxon>
        <taxon>Corethraceae</taxon>
        <taxon>Corethron</taxon>
    </lineage>
</organism>
<keyword evidence="1" id="KW-0812">Transmembrane</keyword>
<keyword evidence="1" id="KW-0472">Membrane</keyword>
<gene>
    <name evidence="2" type="ORF">CHYS00102_LOCUS14754</name>
</gene>
<dbReference type="AlphaFoldDB" id="A0A7S1BII9"/>